<dbReference type="CDD" id="cd07035">
    <property type="entry name" value="TPP_PYR_POX_like"/>
    <property type="match status" value="1"/>
</dbReference>
<keyword evidence="8" id="KW-1185">Reference proteome</keyword>
<dbReference type="Pfam" id="PF00205">
    <property type="entry name" value="TPP_enzyme_M"/>
    <property type="match status" value="1"/>
</dbReference>
<feature type="domain" description="Thiamine pyrophosphate enzyme N-terminal TPP-binding" evidence="6">
    <location>
        <begin position="31"/>
        <end position="138"/>
    </location>
</feature>
<feature type="domain" description="Thiamine pyrophosphate enzyme TPP-binding" evidence="5">
    <location>
        <begin position="447"/>
        <end position="596"/>
    </location>
</feature>
<sequence length="609" mass="65911">MNETASQPAEDQDYLDRLERPVPAGEDTPRWGSDVVAALLRDLDIPYVALVPGSSFRGLHDSLVNYLGNRDPRMVLCLHEEHAVAIADGYGRATDSAIAVALHSNVGLMHAAMPIYNAWCDRVPMLIIGATGPVDAHKRRPWIDWVHTSRDQASIIRNYVKWDDQPASAEAAVESLLRAHQIASSAPFGPTYICLDVTWQEEKLDREVAIPAVSRFAPPQPPAVSAASLDAVMAALGNARKPLFMFGRVSRGEDAWDTRVKLAEAAGAAVITSIHNPAAFPTDHPRHLLPVCGEQRSEAEMRLVEESDLIVSFDWMDLAGYLRSCTDRSQTQQPVDTTVVHVSLDSLVANGWSMDHQALPAADINLLAHPDSFAADLLGRISGTGVMPADGWDFGGPHWTSRLPDEPVGDRDGCMAIGDFAMILRRFGAENDATFVRYPLGWPRAASRFDHPLSYLGKDGGAAVGVGPGHAVGAALALRNSGRLVTAVLGDGDTLMGINALWTASHLDLPLLIVVANNRSYFNDELHQERVATARGRPAENRWIGQRLTDPEVDICAMARAQGFEALGPLCGHREFAAALEHAAETVKAGGRVLIDARIEEGYGTDFGL</sequence>
<feature type="domain" description="Thiamine pyrophosphate enzyme central" evidence="4">
    <location>
        <begin position="230"/>
        <end position="345"/>
    </location>
</feature>
<accession>A0A6N1VIV5</accession>
<dbReference type="Pfam" id="PF02776">
    <property type="entry name" value="TPP_enzyme_N"/>
    <property type="match status" value="1"/>
</dbReference>
<dbReference type="GO" id="GO:0009097">
    <property type="term" value="P:isoleucine biosynthetic process"/>
    <property type="evidence" value="ECO:0007669"/>
    <property type="project" value="TreeGrafter"/>
</dbReference>
<dbReference type="Gene3D" id="3.40.50.1220">
    <property type="entry name" value="TPP-binding domain"/>
    <property type="match status" value="1"/>
</dbReference>
<keyword evidence="2 3" id="KW-0786">Thiamine pyrophosphate</keyword>
<evidence type="ECO:0000256" key="1">
    <source>
        <dbReference type="ARBA" id="ARBA00007812"/>
    </source>
</evidence>
<evidence type="ECO:0000313" key="8">
    <source>
        <dbReference type="Proteomes" id="UP000509367"/>
    </source>
</evidence>
<evidence type="ECO:0000259" key="6">
    <source>
        <dbReference type="Pfam" id="PF02776"/>
    </source>
</evidence>
<dbReference type="InterPro" id="IPR012000">
    <property type="entry name" value="Thiamin_PyroP_enz_cen_dom"/>
</dbReference>
<dbReference type="InterPro" id="IPR045229">
    <property type="entry name" value="TPP_enz"/>
</dbReference>
<dbReference type="InterPro" id="IPR011766">
    <property type="entry name" value="TPP_enzyme_TPP-bd"/>
</dbReference>
<gene>
    <name evidence="7" type="ORF">HTY61_14980</name>
</gene>
<dbReference type="GO" id="GO:0005948">
    <property type="term" value="C:acetolactate synthase complex"/>
    <property type="evidence" value="ECO:0007669"/>
    <property type="project" value="TreeGrafter"/>
</dbReference>
<dbReference type="GO" id="GO:0009099">
    <property type="term" value="P:L-valine biosynthetic process"/>
    <property type="evidence" value="ECO:0007669"/>
    <property type="project" value="TreeGrafter"/>
</dbReference>
<dbReference type="Proteomes" id="UP000509367">
    <property type="component" value="Chromosome"/>
</dbReference>
<dbReference type="KEGG" id="orm:HTY61_14980"/>
<dbReference type="GO" id="GO:0000287">
    <property type="term" value="F:magnesium ion binding"/>
    <property type="evidence" value="ECO:0007669"/>
    <property type="project" value="InterPro"/>
</dbReference>
<name>A0A6N1VIV5_9HYPH</name>
<dbReference type="Gene3D" id="3.40.50.970">
    <property type="match status" value="2"/>
</dbReference>
<dbReference type="InterPro" id="IPR029061">
    <property type="entry name" value="THDP-binding"/>
</dbReference>
<dbReference type="PANTHER" id="PTHR18968">
    <property type="entry name" value="THIAMINE PYROPHOSPHATE ENZYMES"/>
    <property type="match status" value="1"/>
</dbReference>
<dbReference type="InterPro" id="IPR029035">
    <property type="entry name" value="DHS-like_NAD/FAD-binding_dom"/>
</dbReference>
<dbReference type="EMBL" id="CP054836">
    <property type="protein sequence ID" value="QKV19665.1"/>
    <property type="molecule type" value="Genomic_DNA"/>
</dbReference>
<reference evidence="7 8" key="1">
    <citation type="submission" date="2020-06" db="EMBL/GenBank/DDBJ databases">
        <title>Oricola thermophila sp. nov. isolated from a tidal sediments.</title>
        <authorList>
            <person name="Kwon K.K."/>
            <person name="Yang S.-H."/>
            <person name="Park M.-J."/>
        </authorList>
    </citation>
    <scope>NUCLEOTIDE SEQUENCE [LARGE SCALE GENOMIC DNA]</scope>
    <source>
        <strain evidence="7 8">MEBiC13590</strain>
    </source>
</reference>
<proteinExistence type="inferred from homology"/>
<dbReference type="PANTHER" id="PTHR18968:SF164">
    <property type="entry name" value="PYRUVATE DECARBOXYLASE"/>
    <property type="match status" value="1"/>
</dbReference>
<evidence type="ECO:0000256" key="3">
    <source>
        <dbReference type="RuleBase" id="RU362132"/>
    </source>
</evidence>
<dbReference type="GO" id="GO:0050660">
    <property type="term" value="F:flavin adenine dinucleotide binding"/>
    <property type="evidence" value="ECO:0007669"/>
    <property type="project" value="TreeGrafter"/>
</dbReference>
<organism evidence="7 8">
    <name type="scientific">Oricola thermophila</name>
    <dbReference type="NCBI Taxonomy" id="2742145"/>
    <lineage>
        <taxon>Bacteria</taxon>
        <taxon>Pseudomonadati</taxon>
        <taxon>Pseudomonadota</taxon>
        <taxon>Alphaproteobacteria</taxon>
        <taxon>Hyphomicrobiales</taxon>
        <taxon>Ahrensiaceae</taxon>
        <taxon>Oricola</taxon>
    </lineage>
</organism>
<dbReference type="Pfam" id="PF02775">
    <property type="entry name" value="TPP_enzyme_C"/>
    <property type="match status" value="1"/>
</dbReference>
<dbReference type="SUPFAM" id="SSF52518">
    <property type="entry name" value="Thiamin diphosphate-binding fold (THDP-binding)"/>
    <property type="match status" value="2"/>
</dbReference>
<evidence type="ECO:0000313" key="7">
    <source>
        <dbReference type="EMBL" id="QKV19665.1"/>
    </source>
</evidence>
<evidence type="ECO:0000256" key="2">
    <source>
        <dbReference type="ARBA" id="ARBA00023052"/>
    </source>
</evidence>
<dbReference type="InterPro" id="IPR012001">
    <property type="entry name" value="Thiamin_PyroP_enz_TPP-bd_dom"/>
</dbReference>
<dbReference type="GO" id="GO:0003984">
    <property type="term" value="F:acetolactate synthase activity"/>
    <property type="evidence" value="ECO:0007669"/>
    <property type="project" value="TreeGrafter"/>
</dbReference>
<dbReference type="RefSeq" id="WP_175277557.1">
    <property type="nucleotide sequence ID" value="NZ_CP054836.1"/>
</dbReference>
<evidence type="ECO:0000259" key="5">
    <source>
        <dbReference type="Pfam" id="PF02775"/>
    </source>
</evidence>
<dbReference type="AlphaFoldDB" id="A0A6N1VIV5"/>
<dbReference type="SUPFAM" id="SSF52467">
    <property type="entry name" value="DHS-like NAD/FAD-binding domain"/>
    <property type="match status" value="1"/>
</dbReference>
<protein>
    <submittedName>
        <fullName evidence="7">Thiamine pyrophosphate-binding protein</fullName>
    </submittedName>
</protein>
<dbReference type="GO" id="GO:0030976">
    <property type="term" value="F:thiamine pyrophosphate binding"/>
    <property type="evidence" value="ECO:0007669"/>
    <property type="project" value="InterPro"/>
</dbReference>
<comment type="similarity">
    <text evidence="1 3">Belongs to the TPP enzyme family.</text>
</comment>
<evidence type="ECO:0000259" key="4">
    <source>
        <dbReference type="Pfam" id="PF00205"/>
    </source>
</evidence>